<evidence type="ECO:0000313" key="1">
    <source>
        <dbReference type="EMBL" id="QDT45073.1"/>
    </source>
</evidence>
<sequence length="97" mass="11111">MRQNARKRVRTCLNQSRERLNAGRSALMRRVQMSSVLKNRSETSHFDSAPFEPMQIDSTESVLFSRATQIGDHLECRGRVKGALISGKLFRKENFAL</sequence>
<dbReference type="Proteomes" id="UP000317171">
    <property type="component" value="Chromosome"/>
</dbReference>
<gene>
    <name evidence="1" type="ORF">Pan241w_51910</name>
</gene>
<organism evidence="1 2">
    <name type="scientific">Gimesia alba</name>
    <dbReference type="NCBI Taxonomy" id="2527973"/>
    <lineage>
        <taxon>Bacteria</taxon>
        <taxon>Pseudomonadati</taxon>
        <taxon>Planctomycetota</taxon>
        <taxon>Planctomycetia</taxon>
        <taxon>Planctomycetales</taxon>
        <taxon>Planctomycetaceae</taxon>
        <taxon>Gimesia</taxon>
    </lineage>
</organism>
<dbReference type="KEGG" id="gaz:Pan241w_51910"/>
<proteinExistence type="predicted"/>
<dbReference type="AlphaFoldDB" id="A0A517RMF9"/>
<keyword evidence="2" id="KW-1185">Reference proteome</keyword>
<reference evidence="1 2" key="1">
    <citation type="submission" date="2019-02" db="EMBL/GenBank/DDBJ databases">
        <title>Deep-cultivation of Planctomycetes and their phenomic and genomic characterization uncovers novel biology.</title>
        <authorList>
            <person name="Wiegand S."/>
            <person name="Jogler M."/>
            <person name="Boedeker C."/>
            <person name="Pinto D."/>
            <person name="Vollmers J."/>
            <person name="Rivas-Marin E."/>
            <person name="Kohn T."/>
            <person name="Peeters S.H."/>
            <person name="Heuer A."/>
            <person name="Rast P."/>
            <person name="Oberbeckmann S."/>
            <person name="Bunk B."/>
            <person name="Jeske O."/>
            <person name="Meyerdierks A."/>
            <person name="Storesund J.E."/>
            <person name="Kallscheuer N."/>
            <person name="Luecker S."/>
            <person name="Lage O.M."/>
            <person name="Pohl T."/>
            <person name="Merkel B.J."/>
            <person name="Hornburger P."/>
            <person name="Mueller R.-W."/>
            <person name="Bruemmer F."/>
            <person name="Labrenz M."/>
            <person name="Spormann A.M."/>
            <person name="Op den Camp H."/>
            <person name="Overmann J."/>
            <person name="Amann R."/>
            <person name="Jetten M.S.M."/>
            <person name="Mascher T."/>
            <person name="Medema M.H."/>
            <person name="Devos D.P."/>
            <person name="Kaster A.-K."/>
            <person name="Ovreas L."/>
            <person name="Rohde M."/>
            <person name="Galperin M.Y."/>
            <person name="Jogler C."/>
        </authorList>
    </citation>
    <scope>NUCLEOTIDE SEQUENCE [LARGE SCALE GENOMIC DNA]</scope>
    <source>
        <strain evidence="1 2">Pan241w</strain>
    </source>
</reference>
<accession>A0A517RMF9</accession>
<evidence type="ECO:0000313" key="2">
    <source>
        <dbReference type="Proteomes" id="UP000317171"/>
    </source>
</evidence>
<dbReference type="EMBL" id="CP036269">
    <property type="protein sequence ID" value="QDT45073.1"/>
    <property type="molecule type" value="Genomic_DNA"/>
</dbReference>
<name>A0A517RMF9_9PLAN</name>
<protein>
    <submittedName>
        <fullName evidence="1">Uncharacterized protein</fullName>
    </submittedName>
</protein>
<dbReference type="RefSeq" id="WP_145221083.1">
    <property type="nucleotide sequence ID" value="NZ_CP036269.1"/>
</dbReference>